<dbReference type="Pfam" id="PF22784">
    <property type="entry name" value="PTP-SAK"/>
    <property type="match status" value="1"/>
</dbReference>
<dbReference type="GO" id="GO:0140096">
    <property type="term" value="F:catalytic activity, acting on a protein"/>
    <property type="evidence" value="ECO:0007669"/>
    <property type="project" value="UniProtKB-ARBA"/>
</dbReference>
<dbReference type="InterPro" id="IPR027417">
    <property type="entry name" value="P-loop_NTPase"/>
</dbReference>
<feature type="domain" description="Tyrosine specific protein phosphatases" evidence="2">
    <location>
        <begin position="366"/>
        <end position="440"/>
    </location>
</feature>
<dbReference type="Proteomes" id="UP000027073">
    <property type="component" value="Unassembled WGS sequence"/>
</dbReference>
<dbReference type="SUPFAM" id="SSF56091">
    <property type="entry name" value="DNA ligase/mRNA capping enzyme, catalytic domain"/>
    <property type="match status" value="1"/>
</dbReference>
<dbReference type="PROSITE" id="PS50056">
    <property type="entry name" value="TYR_PHOSPHATASE_2"/>
    <property type="match status" value="1"/>
</dbReference>
<dbReference type="InterPro" id="IPR057023">
    <property type="entry name" value="PTP-SAK"/>
</dbReference>
<organism evidence="3 4">
    <name type="scientific">Pleurotus ostreatus (strain PC15)</name>
    <name type="common">Oyster mushroom</name>
    <dbReference type="NCBI Taxonomy" id="1137138"/>
    <lineage>
        <taxon>Eukaryota</taxon>
        <taxon>Fungi</taxon>
        <taxon>Dikarya</taxon>
        <taxon>Basidiomycota</taxon>
        <taxon>Agaricomycotina</taxon>
        <taxon>Agaricomycetes</taxon>
        <taxon>Agaricomycetidae</taxon>
        <taxon>Agaricales</taxon>
        <taxon>Pleurotineae</taxon>
        <taxon>Pleurotaceae</taxon>
        <taxon>Pleurotus</taxon>
    </lineage>
</organism>
<evidence type="ECO:0000256" key="1">
    <source>
        <dbReference type="ARBA" id="ARBA00022801"/>
    </source>
</evidence>
<dbReference type="InterPro" id="IPR052732">
    <property type="entry name" value="Cell-binding_unc_protein"/>
</dbReference>
<dbReference type="SUPFAM" id="SSF52540">
    <property type="entry name" value="P-loop containing nucleoside triphosphate hydrolases"/>
    <property type="match status" value="1"/>
</dbReference>
<reference evidence="4" key="1">
    <citation type="journal article" date="2014" name="Proc. Natl. Acad. Sci. U.S.A.">
        <title>Extensive sampling of basidiomycete genomes demonstrates inadequacy of the white-rot/brown-rot paradigm for wood decay fungi.</title>
        <authorList>
            <person name="Riley R."/>
            <person name="Salamov A.A."/>
            <person name="Brown D.W."/>
            <person name="Nagy L.G."/>
            <person name="Floudas D."/>
            <person name="Held B.W."/>
            <person name="Levasseur A."/>
            <person name="Lombard V."/>
            <person name="Morin E."/>
            <person name="Otillar R."/>
            <person name="Lindquist E.A."/>
            <person name="Sun H."/>
            <person name="LaButti K.M."/>
            <person name="Schmutz J."/>
            <person name="Jabbour D."/>
            <person name="Luo H."/>
            <person name="Baker S.E."/>
            <person name="Pisabarro A.G."/>
            <person name="Walton J.D."/>
            <person name="Blanchette R.A."/>
            <person name="Henrissat B."/>
            <person name="Martin F."/>
            <person name="Cullen D."/>
            <person name="Hibbett D.S."/>
            <person name="Grigoriev I.V."/>
        </authorList>
    </citation>
    <scope>NUCLEOTIDE SEQUENCE [LARGE SCALE GENOMIC DNA]</scope>
    <source>
        <strain evidence="4">PC15</strain>
    </source>
</reference>
<dbReference type="InterPro" id="IPR029021">
    <property type="entry name" value="Prot-tyrosine_phosphatase-like"/>
</dbReference>
<dbReference type="InterPro" id="IPR054498">
    <property type="entry name" value="2H-SAK"/>
</dbReference>
<dbReference type="OrthoDB" id="432447at2759"/>
<evidence type="ECO:0000313" key="4">
    <source>
        <dbReference type="Proteomes" id="UP000027073"/>
    </source>
</evidence>
<dbReference type="PANTHER" id="PTHR43883">
    <property type="entry name" value="SLR0207 PROTEIN"/>
    <property type="match status" value="1"/>
</dbReference>
<dbReference type="CDD" id="cd14504">
    <property type="entry name" value="DUSP23"/>
    <property type="match status" value="1"/>
</dbReference>
<dbReference type="Gene3D" id="3.90.190.10">
    <property type="entry name" value="Protein tyrosine phosphatase superfamily"/>
    <property type="match status" value="1"/>
</dbReference>
<dbReference type="HOGENOM" id="CLU_007422_0_0_1"/>
<sequence length="866" mass="96677">MAISLQKTRGFLGLLGPPIDDIAQSALESLRATNSSLTPTQTPYHITVASKAELRNVTTPLDLSALQVDGRQIHSAGVGGNPHNGVFFVVIIWAAGQQIRKQLGLPPKQFHVTLSATDDHVMDKGIDSLLANQMPDNPSLNFLDHLCFTLHALQEFPKQQPFCLQLIKRWPDSHQGYLRLADAAIRMEQYKLAMLSYACAFERAEEGKLREYCIKKLSECSKHTEWGHVFLTQEMAQIPDGVMSSLLRPWPADLRSRLSGGNIFPTLCLLPRESLFIPGHDAIPLHPGRKLPRFFRWLVPFQIAVMSTPKNEEDIFSLSSVYLGIRHLLTLTKETPLQSSWFAEGTIRNTFLPITNEHPPSIEQMDLVMRLVQDESNRPLLIHCGGGKGRAGTVAACYLAAYGFNPPNPTQTQPEMSAEAAVSSLRAIRPGSIETDRQKIFVSKWCSTIWKRQSVLPDLPSEPPPCDLEVEGTLDDTNDLFILVGLPGSGKSWFSRCLIARNAKSWMRISQDDTGSRASCETAIGHAKSRVLLDRCNPDAGDRKAWLALASSWARSPVCVWFDYDHELCTSRAQSRPDHPTLPPGSRVRNAIEQMRKMLVPPSLKEGFKAIAIIRSFAAADQLVRRLSPPVTIIKFPRTPHLLSLGAATDDDVHIDVATLPVTQDAHVVVTEKIDGANMGFSLSEDGSKIVVQNRSHYVNSSTHEQFKKLGLWVERHESDLRHILQRDACFPERFILFGEWMYATHSIPYTDLPDRFVAFDLYDRSTGSFTDSKSLVGLLAGTSLSLVPTVHEGSMPSQAELRDMVQRPSMFYDGRVEGVYVKVERFGRVVLRGKVVRGDFISGNEHWTRGNIRVNGTRLPNEHTN</sequence>
<dbReference type="AlphaFoldDB" id="A0A067P4U6"/>
<dbReference type="Gene3D" id="3.30.470.30">
    <property type="entry name" value="DNA ligase/mRNA capping enzyme"/>
    <property type="match status" value="1"/>
</dbReference>
<dbReference type="InterPro" id="IPR003595">
    <property type="entry name" value="Tyr_Pase_cat"/>
</dbReference>
<dbReference type="GO" id="GO:0016791">
    <property type="term" value="F:phosphatase activity"/>
    <property type="evidence" value="ECO:0007669"/>
    <property type="project" value="UniProtKB-ARBA"/>
</dbReference>
<dbReference type="PANTHER" id="PTHR43883:SF1">
    <property type="entry name" value="GLUCONOKINASE"/>
    <property type="match status" value="1"/>
</dbReference>
<protein>
    <recommendedName>
        <fullName evidence="2">Tyrosine specific protein phosphatases domain-containing protein</fullName>
    </recommendedName>
</protein>
<dbReference type="Pfam" id="PF09414">
    <property type="entry name" value="RNA_ligase"/>
    <property type="match status" value="1"/>
</dbReference>
<dbReference type="InterPro" id="IPR000387">
    <property type="entry name" value="Tyr_Pase_dom"/>
</dbReference>
<dbReference type="STRING" id="1137138.A0A067P4U6"/>
<dbReference type="InterPro" id="IPR021122">
    <property type="entry name" value="RNA_ligase_dom_REL/Rnl2"/>
</dbReference>
<evidence type="ECO:0000313" key="3">
    <source>
        <dbReference type="EMBL" id="KDQ31422.1"/>
    </source>
</evidence>
<dbReference type="Pfam" id="PF22547">
    <property type="entry name" value="2H-SAK"/>
    <property type="match status" value="1"/>
</dbReference>
<dbReference type="VEuPathDB" id="FungiDB:PLEOSDRAFT_1102389"/>
<dbReference type="Gene3D" id="3.40.50.300">
    <property type="entry name" value="P-loop containing nucleotide triphosphate hydrolases"/>
    <property type="match status" value="1"/>
</dbReference>
<dbReference type="EMBL" id="KL198006">
    <property type="protein sequence ID" value="KDQ31422.1"/>
    <property type="molecule type" value="Genomic_DNA"/>
</dbReference>
<accession>A0A067P4U6</accession>
<dbReference type="InParanoid" id="A0A067P4U6"/>
<keyword evidence="1" id="KW-0378">Hydrolase</keyword>
<gene>
    <name evidence="3" type="ORF">PLEOSDRAFT_1102389</name>
</gene>
<evidence type="ECO:0000259" key="2">
    <source>
        <dbReference type="PROSITE" id="PS50056"/>
    </source>
</evidence>
<dbReference type="SUPFAM" id="SSF52799">
    <property type="entry name" value="(Phosphotyrosine protein) phosphatases II"/>
    <property type="match status" value="1"/>
</dbReference>
<dbReference type="SMART" id="SM00404">
    <property type="entry name" value="PTPc_motif"/>
    <property type="match status" value="1"/>
</dbReference>
<name>A0A067P4U6_PLEO1</name>
<proteinExistence type="predicted"/>